<dbReference type="GO" id="GO:0035556">
    <property type="term" value="P:intracellular signal transduction"/>
    <property type="evidence" value="ECO:0007669"/>
    <property type="project" value="TreeGrafter"/>
</dbReference>
<dbReference type="PANTHER" id="PTHR24346">
    <property type="entry name" value="MAP/MICROTUBULE AFFINITY-REGULATING KINASE"/>
    <property type="match status" value="1"/>
</dbReference>
<proteinExistence type="predicted"/>
<keyword evidence="2" id="KW-0067">ATP-binding</keyword>
<sequence>MNLFNSTVKEENKSKSTSDGLIWEGEEIWVQYHYFLLQRGYALRPRYHPDWAPSWQTLDTMGYRPEDSIPAHPGTVDAVRVADGKKVMLKRISTSSEELSIASFVSSYPQTEDQRNHCVPLLDVILIPACETHVLIVMPLLYEHNELLFRHAGELLEMSVQLTECLDFLHSHNIAHRDFCCFNIMIDATKIIPGGFHPRDPRSSPSGRRAGFKGGPKWRSRWSTRPNQYFVIDFGYSRRFNSKTGVRLAGIFGQDTSVPEMSLTVPYDPFPVDVYHLGNLLLEYYNFYEPDKTINKLRSVAQKMTQKDPTMRPTAEGAAREIRCLSRDIGYFSRSRRVWPEGGYDTLMRCLKFEPLEYITPDSYHRPHLLPVLPLSTWLHVFAQQCTQRALSKWKEPAGREAISLALEDAVNQQQELNRLVKSCEKLKGPIWGAIKQFLSEPLARSKLSTQLQTLQKAVAKLDDRASAHAELEELIDAIRKEILNSRKSLSMYHDAVAQHAGNPSPVAEVAQPSPQGGNSHSGLASSPPSTLAGSGHEQGIVPGDSMEAPFSTRITFSSPLNSSNTPSATNQVNQQSSLYRNRNGVASQPALNSKYAQQDNMAPPQPALPASGIHGHPQYTATPSTHGSPPAFEQQPPEVRQSPLSATLPRTAPGLRQSRSAGTYSCTTQRRPIPPFAQQFQGNIHQRSVALVPLPVPQVTSLPPPSPRNRGTRTNPGAAGSGHEASQAQYPQQPVPAVFPAPSASPQAPESSEQAQTRASFGSAFGFLGEHRARSTRSKNSTASSDIYEEDEYYYEK</sequence>
<dbReference type="SUPFAM" id="SSF56112">
    <property type="entry name" value="Protein kinase-like (PK-like)"/>
    <property type="match status" value="1"/>
</dbReference>
<feature type="compositionally biased region" description="Low complexity" evidence="4">
    <location>
        <begin position="741"/>
        <end position="757"/>
    </location>
</feature>
<feature type="region of interest" description="Disordered" evidence="4">
    <location>
        <begin position="197"/>
        <end position="218"/>
    </location>
</feature>
<comment type="caution">
    <text evidence="6">The sequence shown here is derived from an EMBL/GenBank/DDBJ whole genome shotgun (WGS) entry which is preliminary data.</text>
</comment>
<dbReference type="GO" id="GO:0004674">
    <property type="term" value="F:protein serine/threonine kinase activity"/>
    <property type="evidence" value="ECO:0007669"/>
    <property type="project" value="TreeGrafter"/>
</dbReference>
<dbReference type="PROSITE" id="PS50011">
    <property type="entry name" value="PROTEIN_KINASE_DOM"/>
    <property type="match status" value="1"/>
</dbReference>
<evidence type="ECO:0000256" key="3">
    <source>
        <dbReference type="SAM" id="Coils"/>
    </source>
</evidence>
<organism evidence="6 7">
    <name type="scientific">Ephemerocybe angulata</name>
    <dbReference type="NCBI Taxonomy" id="980116"/>
    <lineage>
        <taxon>Eukaryota</taxon>
        <taxon>Fungi</taxon>
        <taxon>Dikarya</taxon>
        <taxon>Basidiomycota</taxon>
        <taxon>Agaricomycotina</taxon>
        <taxon>Agaricomycetes</taxon>
        <taxon>Agaricomycetidae</taxon>
        <taxon>Agaricales</taxon>
        <taxon>Agaricineae</taxon>
        <taxon>Psathyrellaceae</taxon>
        <taxon>Ephemerocybe</taxon>
    </lineage>
</organism>
<dbReference type="InterPro" id="IPR011009">
    <property type="entry name" value="Kinase-like_dom_sf"/>
</dbReference>
<dbReference type="AlphaFoldDB" id="A0A8H5BTP8"/>
<gene>
    <name evidence="6" type="ORF">D9611_013842</name>
</gene>
<evidence type="ECO:0000259" key="5">
    <source>
        <dbReference type="PROSITE" id="PS50011"/>
    </source>
</evidence>
<feature type="region of interest" description="Disordered" evidence="4">
    <location>
        <begin position="697"/>
        <end position="798"/>
    </location>
</feature>
<feature type="compositionally biased region" description="Polar residues" evidence="4">
    <location>
        <begin position="553"/>
        <end position="573"/>
    </location>
</feature>
<reference evidence="6 7" key="1">
    <citation type="journal article" date="2020" name="ISME J.">
        <title>Uncovering the hidden diversity of litter-decomposition mechanisms in mushroom-forming fungi.</title>
        <authorList>
            <person name="Floudas D."/>
            <person name="Bentzer J."/>
            <person name="Ahren D."/>
            <person name="Johansson T."/>
            <person name="Persson P."/>
            <person name="Tunlid A."/>
        </authorList>
    </citation>
    <scope>NUCLEOTIDE SEQUENCE [LARGE SCALE GENOMIC DNA]</scope>
    <source>
        <strain evidence="6 7">CBS 175.51</strain>
    </source>
</reference>
<dbReference type="GO" id="GO:0000226">
    <property type="term" value="P:microtubule cytoskeleton organization"/>
    <property type="evidence" value="ECO:0007669"/>
    <property type="project" value="TreeGrafter"/>
</dbReference>
<keyword evidence="3" id="KW-0175">Coiled coil</keyword>
<evidence type="ECO:0000313" key="7">
    <source>
        <dbReference type="Proteomes" id="UP000541558"/>
    </source>
</evidence>
<dbReference type="PANTHER" id="PTHR24346:SF42">
    <property type="entry name" value="SERINE_THREONINE-PROTEIN KINASE SIK3"/>
    <property type="match status" value="1"/>
</dbReference>
<dbReference type="EMBL" id="JAACJK010000123">
    <property type="protein sequence ID" value="KAF5329064.1"/>
    <property type="molecule type" value="Genomic_DNA"/>
</dbReference>
<protein>
    <recommendedName>
        <fullName evidence="5">Protein kinase domain-containing protein</fullName>
    </recommendedName>
</protein>
<keyword evidence="1" id="KW-0547">Nucleotide-binding</keyword>
<feature type="region of interest" description="Disordered" evidence="4">
    <location>
        <begin position="598"/>
        <end position="672"/>
    </location>
</feature>
<dbReference type="OrthoDB" id="5987198at2759"/>
<dbReference type="SMART" id="SM00220">
    <property type="entry name" value="S_TKc"/>
    <property type="match status" value="1"/>
</dbReference>
<feature type="coiled-coil region" evidence="3">
    <location>
        <begin position="407"/>
        <end position="489"/>
    </location>
</feature>
<accession>A0A8H5BTP8</accession>
<dbReference type="GO" id="GO:0005524">
    <property type="term" value="F:ATP binding"/>
    <property type="evidence" value="ECO:0007669"/>
    <property type="project" value="UniProtKB-KW"/>
</dbReference>
<dbReference type="Gene3D" id="1.10.510.10">
    <property type="entry name" value="Transferase(Phosphotransferase) domain 1"/>
    <property type="match status" value="1"/>
</dbReference>
<evidence type="ECO:0000256" key="4">
    <source>
        <dbReference type="SAM" id="MobiDB-lite"/>
    </source>
</evidence>
<dbReference type="Proteomes" id="UP000541558">
    <property type="component" value="Unassembled WGS sequence"/>
</dbReference>
<name>A0A8H5BTP8_9AGAR</name>
<feature type="region of interest" description="Disordered" evidence="4">
    <location>
        <begin position="501"/>
        <end position="573"/>
    </location>
</feature>
<evidence type="ECO:0000313" key="6">
    <source>
        <dbReference type="EMBL" id="KAF5329064.1"/>
    </source>
</evidence>
<evidence type="ECO:0000256" key="1">
    <source>
        <dbReference type="ARBA" id="ARBA00022741"/>
    </source>
</evidence>
<evidence type="ECO:0000256" key="2">
    <source>
        <dbReference type="ARBA" id="ARBA00022840"/>
    </source>
</evidence>
<dbReference type="InterPro" id="IPR000719">
    <property type="entry name" value="Prot_kinase_dom"/>
</dbReference>
<feature type="domain" description="Protein kinase" evidence="5">
    <location>
        <begin position="55"/>
        <end position="373"/>
    </location>
</feature>
<feature type="compositionally biased region" description="Polar residues" evidence="4">
    <location>
        <begin position="658"/>
        <end position="671"/>
    </location>
</feature>
<keyword evidence="7" id="KW-1185">Reference proteome</keyword>
<feature type="compositionally biased region" description="Polar residues" evidence="4">
    <location>
        <begin position="513"/>
        <end position="533"/>
    </location>
</feature>
<dbReference type="GO" id="GO:0005737">
    <property type="term" value="C:cytoplasm"/>
    <property type="evidence" value="ECO:0007669"/>
    <property type="project" value="TreeGrafter"/>
</dbReference>
<feature type="compositionally biased region" description="Acidic residues" evidence="4">
    <location>
        <begin position="788"/>
        <end position="798"/>
    </location>
</feature>